<feature type="domain" description="MYND-type" evidence="5">
    <location>
        <begin position="33"/>
        <end position="75"/>
    </location>
</feature>
<dbReference type="InParanoid" id="A0A1E7F600"/>
<dbReference type="SUPFAM" id="SSF144232">
    <property type="entry name" value="HIT/MYND zinc finger-like"/>
    <property type="match status" value="1"/>
</dbReference>
<keyword evidence="3" id="KW-0862">Zinc</keyword>
<protein>
    <recommendedName>
        <fullName evidence="5">MYND-type domain-containing protein</fullName>
    </recommendedName>
</protein>
<evidence type="ECO:0000256" key="3">
    <source>
        <dbReference type="ARBA" id="ARBA00022833"/>
    </source>
</evidence>
<dbReference type="AlphaFoldDB" id="A0A1E7F600"/>
<accession>A0A1E7F600</accession>
<evidence type="ECO:0000313" key="7">
    <source>
        <dbReference type="Proteomes" id="UP000095751"/>
    </source>
</evidence>
<dbReference type="GO" id="GO:0008270">
    <property type="term" value="F:zinc ion binding"/>
    <property type="evidence" value="ECO:0007669"/>
    <property type="project" value="UniProtKB-KW"/>
</dbReference>
<dbReference type="InterPro" id="IPR002893">
    <property type="entry name" value="Znf_MYND"/>
</dbReference>
<dbReference type="PANTHER" id="PTHR46758">
    <property type="entry name" value="MYND DOMAIN-CONTAINING"/>
    <property type="match status" value="1"/>
</dbReference>
<dbReference type="PANTHER" id="PTHR46758:SF2">
    <property type="entry name" value="OJ1485_B09.11 PROTEIN"/>
    <property type="match status" value="1"/>
</dbReference>
<evidence type="ECO:0000256" key="4">
    <source>
        <dbReference type="PROSITE-ProRule" id="PRU00134"/>
    </source>
</evidence>
<reference evidence="6 7" key="1">
    <citation type="submission" date="2016-09" db="EMBL/GenBank/DDBJ databases">
        <title>Extensive genetic diversity and differential bi-allelic expression allows diatom success in the polar Southern Ocean.</title>
        <authorList>
            <consortium name="DOE Joint Genome Institute"/>
            <person name="Mock T."/>
            <person name="Otillar R.P."/>
            <person name="Strauss J."/>
            <person name="Dupont C."/>
            <person name="Frickenhaus S."/>
            <person name="Maumus F."/>
            <person name="Mcmullan M."/>
            <person name="Sanges R."/>
            <person name="Schmutz J."/>
            <person name="Toseland A."/>
            <person name="Valas R."/>
            <person name="Veluchamy A."/>
            <person name="Ward B.J."/>
            <person name="Allen A."/>
            <person name="Barry K."/>
            <person name="Falciatore A."/>
            <person name="Ferrante M."/>
            <person name="Fortunato A.E."/>
            <person name="Gloeckner G."/>
            <person name="Gruber A."/>
            <person name="Hipkin R."/>
            <person name="Janech M."/>
            <person name="Kroth P."/>
            <person name="Leese F."/>
            <person name="Lindquist E."/>
            <person name="Lyon B.R."/>
            <person name="Martin J."/>
            <person name="Mayer C."/>
            <person name="Parker M."/>
            <person name="Quesneville H."/>
            <person name="Raymond J."/>
            <person name="Uhlig C."/>
            <person name="Valentin K.U."/>
            <person name="Worden A.Z."/>
            <person name="Armbrust E.V."/>
            <person name="Bowler C."/>
            <person name="Green B."/>
            <person name="Moulton V."/>
            <person name="Van Oosterhout C."/>
            <person name="Grigoriev I."/>
        </authorList>
    </citation>
    <scope>NUCLEOTIDE SEQUENCE [LARGE SCALE GENOMIC DNA]</scope>
    <source>
        <strain evidence="6 7">CCMP1102</strain>
    </source>
</reference>
<dbReference type="PROSITE" id="PS50865">
    <property type="entry name" value="ZF_MYND_2"/>
    <property type="match status" value="1"/>
</dbReference>
<dbReference type="Gene3D" id="6.10.140.2220">
    <property type="match status" value="1"/>
</dbReference>
<dbReference type="EMBL" id="KV784361">
    <property type="protein sequence ID" value="OEU13580.1"/>
    <property type="molecule type" value="Genomic_DNA"/>
</dbReference>
<dbReference type="OrthoDB" id="206772at2759"/>
<dbReference type="InterPro" id="IPR044508">
    <property type="entry name" value="At5g50450/At1g67340-like"/>
</dbReference>
<evidence type="ECO:0000259" key="5">
    <source>
        <dbReference type="PROSITE" id="PS50865"/>
    </source>
</evidence>
<sequence>MSSNNLNILSVEQIRSVYGIGDSREVPVHECDGPGCGKEETKQNKFKKCSRCWSKKYCSKECQKKHWKDGHDMKCEAVKVIDGGDKIVKMEVGIDDIDDTNYQRIEYFKEKYGRLIQLIALQVLLIGPNNENPDQTLYNKTHVPILFLEALPSSAKYPRLSIQTAVTLPIAMLGERYQESLYETIRLYENSKDPKSFVVNVGLSYHETGKKNATVCTPFTFGSDFLNWKGKDVHSLYERYKNTVNAMAGGNAKDLIAAIKKNA</sequence>
<dbReference type="Pfam" id="PF01753">
    <property type="entry name" value="zf-MYND"/>
    <property type="match status" value="1"/>
</dbReference>
<keyword evidence="7" id="KW-1185">Reference proteome</keyword>
<organism evidence="6 7">
    <name type="scientific">Fragilariopsis cylindrus CCMP1102</name>
    <dbReference type="NCBI Taxonomy" id="635003"/>
    <lineage>
        <taxon>Eukaryota</taxon>
        <taxon>Sar</taxon>
        <taxon>Stramenopiles</taxon>
        <taxon>Ochrophyta</taxon>
        <taxon>Bacillariophyta</taxon>
        <taxon>Bacillariophyceae</taxon>
        <taxon>Bacillariophycidae</taxon>
        <taxon>Bacillariales</taxon>
        <taxon>Bacillariaceae</taxon>
        <taxon>Fragilariopsis</taxon>
    </lineage>
</organism>
<evidence type="ECO:0000313" key="6">
    <source>
        <dbReference type="EMBL" id="OEU13580.1"/>
    </source>
</evidence>
<keyword evidence="1" id="KW-0479">Metal-binding</keyword>
<dbReference type="KEGG" id="fcy:FRACYDRAFT_241920"/>
<evidence type="ECO:0000256" key="1">
    <source>
        <dbReference type="ARBA" id="ARBA00022723"/>
    </source>
</evidence>
<name>A0A1E7F600_9STRA</name>
<evidence type="ECO:0000256" key="2">
    <source>
        <dbReference type="ARBA" id="ARBA00022771"/>
    </source>
</evidence>
<proteinExistence type="predicted"/>
<gene>
    <name evidence="6" type="ORF">FRACYDRAFT_241920</name>
</gene>
<keyword evidence="2 4" id="KW-0863">Zinc-finger</keyword>
<dbReference type="Proteomes" id="UP000095751">
    <property type="component" value="Unassembled WGS sequence"/>
</dbReference>